<proteinExistence type="inferred from homology"/>
<keyword evidence="2" id="KW-0507">mRNA processing</keyword>
<evidence type="ECO:0000313" key="5">
    <source>
        <dbReference type="EMBL" id="RKO86294.1"/>
    </source>
</evidence>
<keyword evidence="6" id="KW-1185">Reference proteome</keyword>
<keyword evidence="2" id="KW-0539">Nucleus</keyword>
<evidence type="ECO:0000256" key="2">
    <source>
        <dbReference type="PIRNR" id="PIRNR017706"/>
    </source>
</evidence>
<dbReference type="PIRSF" id="PIRSF017706">
    <property type="entry name" value="TFIP11"/>
    <property type="match status" value="1"/>
</dbReference>
<dbReference type="EMBL" id="KZ998320">
    <property type="protein sequence ID" value="RKO86294.1"/>
    <property type="molecule type" value="Genomic_DNA"/>
</dbReference>
<protein>
    <submittedName>
        <fullName evidence="5">GC-rich sequence DNA-binding factor-like protein-domain-containing protein</fullName>
    </submittedName>
</protein>
<accession>A0A4P9W2C5</accession>
<keyword evidence="2" id="KW-0747">Spliceosome</keyword>
<dbReference type="PANTHER" id="PTHR23329:SF1">
    <property type="entry name" value="TUFTELIN-INTERACTING PROTEIN 11"/>
    <property type="match status" value="1"/>
</dbReference>
<feature type="compositionally biased region" description="Acidic residues" evidence="3">
    <location>
        <begin position="188"/>
        <end position="197"/>
    </location>
</feature>
<dbReference type="PROSITE" id="PS50174">
    <property type="entry name" value="G_PATCH"/>
    <property type="match status" value="1"/>
</dbReference>
<keyword evidence="5" id="KW-0238">DNA-binding</keyword>
<feature type="region of interest" description="Disordered" evidence="3">
    <location>
        <begin position="176"/>
        <end position="220"/>
    </location>
</feature>
<sequence length="840" mass="90553">MEIEGIAHRGLGFASSHATQEEEEPVRTGGLGFGGAGGSRIRIGGGDRGVSRSGLGFSGSPKATPPPPSRPGLGASTSSTKPSSSRAGLGAVPASSTTPRSASGSPAPPSRPVKPDKDFGKFEKYTKGIGLKLLKNMGYTPGAGLGADGSGISAPIDTKLRPRGMGLGYRGFDERTEHVKREQVDKAFEEEEEDEEAGQTPKKAPKSTTWKRGAPKPKKPAYKTAEELLAAEAATDEPNPAPTAAPQKIIDMTGRTARVIDNLSSLSSAPLTDSSTTSLPELRHNLSLIVDLARADLLHLSRSSRTERAVHTRLTHSASQIENHLATTTARLARTRRLASIADDTARAVAGLTAEPPSTPAALLAAFRDAFAGIAADNEAFEAYCELGMDDLVVGALAPFVKSLVAGWDPLAEPGFLAREMAEWSRLLMCETVRPKGEGGDAGERMSPYESLMYEVWLPKVRQAINNVWSPRNPDPLIALLEAWHSTTHTLSRDSTASTPPTSLLPPWLFANIVEQLILPKLVREVDAWRPRTDPVMVHTWLHPWLPVMSDRLGDVHATVRRKIAGSLEGWRVEDASAVAVLVPWKEIFTSQDMTTLLTKTILPKLVLTLRHDLTINPAQQNLDPLLHVLAWAPVLPTPHIAHLLDTELFPKWLQTLWTWLADPNARLSEVGMWYESWRSLFPADVLAESAIKARFAVALDLMNRVMDGAGVGAECPDFGAAPLQAESESATATATRQPRVELTFKEYVERTAAGAGVEFAPAGRGHPQSGKPLYRFGSVGGRSAVAYMDGGVLFVLRKGEWVPEGVEDVVRSVGGGFGVIIVFMYSGLRRKERKEVGLQ</sequence>
<organism evidence="5 6">
    <name type="scientific">Blyttiomyces helicus</name>
    <dbReference type="NCBI Taxonomy" id="388810"/>
    <lineage>
        <taxon>Eukaryota</taxon>
        <taxon>Fungi</taxon>
        <taxon>Fungi incertae sedis</taxon>
        <taxon>Chytridiomycota</taxon>
        <taxon>Chytridiomycota incertae sedis</taxon>
        <taxon>Chytridiomycetes</taxon>
        <taxon>Chytridiomycetes incertae sedis</taxon>
        <taxon>Blyttiomyces</taxon>
    </lineage>
</organism>
<dbReference type="InterPro" id="IPR045211">
    <property type="entry name" value="TFP11/STIP/Ntr1"/>
</dbReference>
<comment type="similarity">
    <text evidence="1 2">Belongs to the TFP11/STIP family.</text>
</comment>
<dbReference type="GO" id="GO:0071008">
    <property type="term" value="C:U2-type post-mRNA release spliceosomal complex"/>
    <property type="evidence" value="ECO:0007669"/>
    <property type="project" value="TreeGrafter"/>
</dbReference>
<evidence type="ECO:0000259" key="4">
    <source>
        <dbReference type="PROSITE" id="PS50174"/>
    </source>
</evidence>
<dbReference type="InterPro" id="IPR000467">
    <property type="entry name" value="G_patch_dom"/>
</dbReference>
<dbReference type="GO" id="GO:0000390">
    <property type="term" value="P:spliceosomal complex disassembly"/>
    <property type="evidence" value="ECO:0007669"/>
    <property type="project" value="InterPro"/>
</dbReference>
<keyword evidence="2" id="KW-0508">mRNA splicing</keyword>
<dbReference type="InterPro" id="IPR024933">
    <property type="entry name" value="TFP11"/>
</dbReference>
<evidence type="ECO:0000313" key="6">
    <source>
        <dbReference type="Proteomes" id="UP000269721"/>
    </source>
</evidence>
<feature type="region of interest" description="Disordered" evidence="3">
    <location>
        <begin position="1"/>
        <end position="121"/>
    </location>
</feature>
<dbReference type="SMART" id="SM00443">
    <property type="entry name" value="G_patch"/>
    <property type="match status" value="1"/>
</dbReference>
<dbReference type="GO" id="GO:0003677">
    <property type="term" value="F:DNA binding"/>
    <property type="evidence" value="ECO:0007669"/>
    <property type="project" value="UniProtKB-KW"/>
</dbReference>
<dbReference type="OrthoDB" id="4822at2759"/>
<gene>
    <name evidence="5" type="ORF">BDK51DRAFT_22032</name>
</gene>
<evidence type="ECO:0000256" key="1">
    <source>
        <dbReference type="ARBA" id="ARBA00010900"/>
    </source>
</evidence>
<dbReference type="AlphaFoldDB" id="A0A4P9W2C5"/>
<feature type="compositionally biased region" description="Gly residues" evidence="3">
    <location>
        <begin position="29"/>
        <end position="48"/>
    </location>
</feature>
<feature type="compositionally biased region" description="Low complexity" evidence="3">
    <location>
        <begin position="76"/>
        <end position="105"/>
    </location>
</feature>
<feature type="domain" description="G-patch" evidence="4">
    <location>
        <begin position="126"/>
        <end position="172"/>
    </location>
</feature>
<comment type="subcellular location">
    <subcellularLocation>
        <location evidence="2">Nucleus</location>
    </subcellularLocation>
</comment>
<dbReference type="Proteomes" id="UP000269721">
    <property type="component" value="Unassembled WGS sequence"/>
</dbReference>
<dbReference type="PANTHER" id="PTHR23329">
    <property type="entry name" value="TUFTELIN-INTERACTING PROTEIN 11-RELATED"/>
    <property type="match status" value="1"/>
</dbReference>
<feature type="compositionally biased region" description="Basic and acidic residues" evidence="3">
    <location>
        <begin position="176"/>
        <end position="187"/>
    </location>
</feature>
<feature type="compositionally biased region" description="Low complexity" evidence="3">
    <location>
        <begin position="51"/>
        <end position="62"/>
    </location>
</feature>
<dbReference type="Pfam" id="PF01585">
    <property type="entry name" value="G-patch"/>
    <property type="match status" value="1"/>
</dbReference>
<name>A0A4P9W2C5_9FUNG</name>
<dbReference type="InterPro" id="IPR022783">
    <property type="entry name" value="GCFC_dom"/>
</dbReference>
<reference evidence="6" key="1">
    <citation type="journal article" date="2018" name="Nat. Microbiol.">
        <title>Leveraging single-cell genomics to expand the fungal tree of life.</title>
        <authorList>
            <person name="Ahrendt S.R."/>
            <person name="Quandt C.A."/>
            <person name="Ciobanu D."/>
            <person name="Clum A."/>
            <person name="Salamov A."/>
            <person name="Andreopoulos B."/>
            <person name="Cheng J.F."/>
            <person name="Woyke T."/>
            <person name="Pelin A."/>
            <person name="Henrissat B."/>
            <person name="Reynolds N.K."/>
            <person name="Benny G.L."/>
            <person name="Smith M.E."/>
            <person name="James T.Y."/>
            <person name="Grigoriev I.V."/>
        </authorList>
    </citation>
    <scope>NUCLEOTIDE SEQUENCE [LARGE SCALE GENOMIC DNA]</scope>
</reference>
<evidence type="ECO:0000256" key="3">
    <source>
        <dbReference type="SAM" id="MobiDB-lite"/>
    </source>
</evidence>
<dbReference type="Pfam" id="PF07842">
    <property type="entry name" value="GCFC"/>
    <property type="match status" value="1"/>
</dbReference>